<feature type="transmembrane region" description="Helical" evidence="6">
    <location>
        <begin position="210"/>
        <end position="233"/>
    </location>
</feature>
<dbReference type="InterPro" id="IPR050638">
    <property type="entry name" value="AA-Vitamin_Transporters"/>
</dbReference>
<feature type="transmembrane region" description="Helical" evidence="6">
    <location>
        <begin position="270"/>
        <end position="286"/>
    </location>
</feature>
<accession>A0ABV7WSX0</accession>
<evidence type="ECO:0000256" key="6">
    <source>
        <dbReference type="SAM" id="Phobius"/>
    </source>
</evidence>
<gene>
    <name evidence="8" type="ORF">ACFOND_07830</name>
</gene>
<dbReference type="Gene3D" id="1.10.3730.20">
    <property type="match status" value="2"/>
</dbReference>
<comment type="caution">
    <text evidence="8">The sequence shown here is derived from an EMBL/GenBank/DDBJ whole genome shotgun (WGS) entry which is preliminary data.</text>
</comment>
<dbReference type="SUPFAM" id="SSF103481">
    <property type="entry name" value="Multidrug resistance efflux transporter EmrE"/>
    <property type="match status" value="2"/>
</dbReference>
<keyword evidence="2" id="KW-1003">Cell membrane</keyword>
<reference evidence="9" key="1">
    <citation type="journal article" date="2019" name="Int. J. Syst. Evol. Microbiol.">
        <title>The Global Catalogue of Microorganisms (GCM) 10K type strain sequencing project: providing services to taxonomists for standard genome sequencing and annotation.</title>
        <authorList>
            <consortium name="The Broad Institute Genomics Platform"/>
            <consortium name="The Broad Institute Genome Sequencing Center for Infectious Disease"/>
            <person name="Wu L."/>
            <person name="Ma J."/>
        </authorList>
    </citation>
    <scope>NUCLEOTIDE SEQUENCE [LARGE SCALE GENOMIC DNA]</scope>
    <source>
        <strain evidence="9">CECT 8288</strain>
    </source>
</reference>
<feature type="transmembrane region" description="Helical" evidence="6">
    <location>
        <begin position="123"/>
        <end position="141"/>
    </location>
</feature>
<evidence type="ECO:0000256" key="5">
    <source>
        <dbReference type="ARBA" id="ARBA00023136"/>
    </source>
</evidence>
<name>A0ABV7WSX0_9GAMM</name>
<dbReference type="EMBL" id="JBHRYN010000010">
    <property type="protein sequence ID" value="MFC3701540.1"/>
    <property type="molecule type" value="Genomic_DNA"/>
</dbReference>
<dbReference type="Pfam" id="PF00892">
    <property type="entry name" value="EamA"/>
    <property type="match status" value="2"/>
</dbReference>
<evidence type="ECO:0000256" key="1">
    <source>
        <dbReference type="ARBA" id="ARBA00004651"/>
    </source>
</evidence>
<dbReference type="Proteomes" id="UP001595710">
    <property type="component" value="Unassembled WGS sequence"/>
</dbReference>
<sequence>MDKLVLRSHLALLLGMLLWGSSFIALKVAVTAMSPMVVVFMRMSIGAMAFLVMWPWLRHGFNYQKGDWKFLLSMALFEPCLYFIFEAQALQYTSAGQAGMVTAMLPLMVAAGAFFFLKEQTNLRQWIGFVIAVSGVIWMTMTGEDSEQAPNAILGNFLEFLAMCTAVGYTLLIKHLVARYSAFVLTALQSFAGALFFLPIALASPWPESISISIVGVLLYLGLVVTIGAYGLYNYSMTHLKATTAAGYANLLPVFTLIFSMLLLGERLTLSQWIAIAIVFVGVALSQERKPKISKKVPPAVTG</sequence>
<dbReference type="InterPro" id="IPR000620">
    <property type="entry name" value="EamA_dom"/>
</dbReference>
<proteinExistence type="predicted"/>
<keyword evidence="4 6" id="KW-1133">Transmembrane helix</keyword>
<dbReference type="PANTHER" id="PTHR32322:SF18">
    <property type="entry name" value="S-ADENOSYLMETHIONINE_S-ADENOSYLHOMOCYSTEINE TRANSPORTER"/>
    <property type="match status" value="1"/>
</dbReference>
<feature type="transmembrane region" description="Helical" evidence="6">
    <location>
        <begin position="35"/>
        <end position="56"/>
    </location>
</feature>
<feature type="transmembrane region" description="Helical" evidence="6">
    <location>
        <begin position="153"/>
        <end position="173"/>
    </location>
</feature>
<comment type="subcellular location">
    <subcellularLocation>
        <location evidence="1">Cell membrane</location>
        <topology evidence="1">Multi-pass membrane protein</topology>
    </subcellularLocation>
</comment>
<dbReference type="PANTHER" id="PTHR32322">
    <property type="entry name" value="INNER MEMBRANE TRANSPORTER"/>
    <property type="match status" value="1"/>
</dbReference>
<keyword evidence="3 6" id="KW-0812">Transmembrane</keyword>
<feature type="transmembrane region" description="Helical" evidence="6">
    <location>
        <begin position="97"/>
        <end position="116"/>
    </location>
</feature>
<keyword evidence="5 6" id="KW-0472">Membrane</keyword>
<evidence type="ECO:0000256" key="2">
    <source>
        <dbReference type="ARBA" id="ARBA00022475"/>
    </source>
</evidence>
<dbReference type="InterPro" id="IPR037185">
    <property type="entry name" value="EmrE-like"/>
</dbReference>
<evidence type="ECO:0000259" key="7">
    <source>
        <dbReference type="Pfam" id="PF00892"/>
    </source>
</evidence>
<evidence type="ECO:0000313" key="9">
    <source>
        <dbReference type="Proteomes" id="UP001595710"/>
    </source>
</evidence>
<organism evidence="8 9">
    <name type="scientific">Reinekea marina</name>
    <dbReference type="NCBI Taxonomy" id="1310421"/>
    <lineage>
        <taxon>Bacteria</taxon>
        <taxon>Pseudomonadati</taxon>
        <taxon>Pseudomonadota</taxon>
        <taxon>Gammaproteobacteria</taxon>
        <taxon>Oceanospirillales</taxon>
        <taxon>Saccharospirillaceae</taxon>
        <taxon>Reinekea</taxon>
    </lineage>
</organism>
<feature type="domain" description="EamA" evidence="7">
    <location>
        <begin position="9"/>
        <end position="140"/>
    </location>
</feature>
<evidence type="ECO:0000313" key="8">
    <source>
        <dbReference type="EMBL" id="MFC3701540.1"/>
    </source>
</evidence>
<keyword evidence="9" id="KW-1185">Reference proteome</keyword>
<evidence type="ECO:0000256" key="3">
    <source>
        <dbReference type="ARBA" id="ARBA00022692"/>
    </source>
</evidence>
<dbReference type="RefSeq" id="WP_290280774.1">
    <property type="nucleotide sequence ID" value="NZ_JAUFQI010000001.1"/>
</dbReference>
<protein>
    <submittedName>
        <fullName evidence="8">DMT family transporter</fullName>
    </submittedName>
</protein>
<feature type="transmembrane region" description="Helical" evidence="6">
    <location>
        <begin position="180"/>
        <end position="204"/>
    </location>
</feature>
<feature type="domain" description="EamA" evidence="7">
    <location>
        <begin position="154"/>
        <end position="285"/>
    </location>
</feature>
<feature type="transmembrane region" description="Helical" evidence="6">
    <location>
        <begin position="245"/>
        <end position="264"/>
    </location>
</feature>
<evidence type="ECO:0000256" key="4">
    <source>
        <dbReference type="ARBA" id="ARBA00022989"/>
    </source>
</evidence>